<dbReference type="AlphaFoldDB" id="A0A501XJW6"/>
<dbReference type="Proteomes" id="UP000319897">
    <property type="component" value="Unassembled WGS sequence"/>
</dbReference>
<keyword evidence="2" id="KW-1185">Reference proteome</keyword>
<dbReference type="OrthoDB" id="9811330at2"/>
<accession>A0A501XJW6</accession>
<name>A0A501XJW6_9SPHN</name>
<dbReference type="EMBL" id="VFSU01000025">
    <property type="protein sequence ID" value="TPE60735.1"/>
    <property type="molecule type" value="Genomic_DNA"/>
</dbReference>
<evidence type="ECO:0000313" key="1">
    <source>
        <dbReference type="EMBL" id="TPE60735.1"/>
    </source>
</evidence>
<reference evidence="1 2" key="1">
    <citation type="submission" date="2019-06" db="EMBL/GenBank/DDBJ databases">
        <authorList>
            <person name="Lee I."/>
            <person name="Jang G.I."/>
            <person name="Hwang C.Y."/>
        </authorList>
    </citation>
    <scope>NUCLEOTIDE SEQUENCE [LARGE SCALE GENOMIC DNA]</scope>
    <source>
        <strain evidence="1 2">PAMC 28131</strain>
    </source>
</reference>
<gene>
    <name evidence="1" type="ORF">FJQ54_10305</name>
</gene>
<proteinExistence type="predicted"/>
<comment type="caution">
    <text evidence="1">The sequence shown here is derived from an EMBL/GenBank/DDBJ whole genome shotgun (WGS) entry which is preliminary data.</text>
</comment>
<organism evidence="1 2">
    <name type="scientific">Sandaracinobacter neustonicus</name>
    <dbReference type="NCBI Taxonomy" id="1715348"/>
    <lineage>
        <taxon>Bacteria</taxon>
        <taxon>Pseudomonadati</taxon>
        <taxon>Pseudomonadota</taxon>
        <taxon>Alphaproteobacteria</taxon>
        <taxon>Sphingomonadales</taxon>
        <taxon>Sphingosinicellaceae</taxon>
        <taxon>Sandaracinobacter</taxon>
    </lineage>
</organism>
<sequence>MVESSPVTLDEPPAAEAITAYDHAHLTLYLQLLDFAQCGGDWQQGVREIFEADPTIDPERSRHVYEAHLARARWISEKGYRGLVSGS</sequence>
<protein>
    <submittedName>
        <fullName evidence="1">DUF2285 domain-containing protein</fullName>
    </submittedName>
</protein>
<evidence type="ECO:0000313" key="2">
    <source>
        <dbReference type="Proteomes" id="UP000319897"/>
    </source>
</evidence>